<proteinExistence type="predicted"/>
<dbReference type="EMBL" id="CAADRP010001830">
    <property type="protein sequence ID" value="VFU54152.1"/>
    <property type="molecule type" value="Genomic_DNA"/>
</dbReference>
<evidence type="ECO:0000256" key="2">
    <source>
        <dbReference type="SAM" id="SignalP"/>
    </source>
</evidence>
<feature type="region of interest" description="Disordered" evidence="1">
    <location>
        <begin position="55"/>
        <end position="88"/>
    </location>
</feature>
<dbReference type="InterPro" id="IPR044700">
    <property type="entry name" value="PIP2/PIPL1"/>
</dbReference>
<name>A0A6N2MX61_SALVM</name>
<evidence type="ECO:0000313" key="3">
    <source>
        <dbReference type="EMBL" id="VFU54152.1"/>
    </source>
</evidence>
<keyword evidence="2" id="KW-0732">Signal</keyword>
<dbReference type="GO" id="GO:0050793">
    <property type="term" value="P:regulation of developmental process"/>
    <property type="evidence" value="ECO:0007669"/>
    <property type="project" value="InterPro"/>
</dbReference>
<sequence length="88" mass="9081">MARLFMSSVFFAGLLFVSSLLLIVSEARLLNVVESHGSMNKGTGAIFSDGLHVEEIKNSGPSEGGRGHASKNVNTGETPDGPSPGAGH</sequence>
<accession>A0A6N2MX61</accession>
<protein>
    <submittedName>
        <fullName evidence="3">Uncharacterized protein</fullName>
    </submittedName>
</protein>
<dbReference type="AlphaFoldDB" id="A0A6N2MX61"/>
<reference evidence="3" key="1">
    <citation type="submission" date="2019-03" db="EMBL/GenBank/DDBJ databases">
        <authorList>
            <person name="Mank J."/>
            <person name="Almeida P."/>
        </authorList>
    </citation>
    <scope>NUCLEOTIDE SEQUENCE</scope>
    <source>
        <strain evidence="3">78183</strain>
    </source>
</reference>
<dbReference type="PANTHER" id="PTHR34663">
    <property type="entry name" value="OS06G0637400 PROTEIN"/>
    <property type="match status" value="1"/>
</dbReference>
<dbReference type="PANTHER" id="PTHR34663:SF11">
    <property type="entry name" value="DERMOKINE-LIKE"/>
    <property type="match status" value="1"/>
</dbReference>
<feature type="chain" id="PRO_5026843639" evidence="2">
    <location>
        <begin position="28"/>
        <end position="88"/>
    </location>
</feature>
<dbReference type="GO" id="GO:0045087">
    <property type="term" value="P:innate immune response"/>
    <property type="evidence" value="ECO:0007669"/>
    <property type="project" value="InterPro"/>
</dbReference>
<feature type="signal peptide" evidence="2">
    <location>
        <begin position="1"/>
        <end position="27"/>
    </location>
</feature>
<organism evidence="3">
    <name type="scientific">Salix viminalis</name>
    <name type="common">Common osier</name>
    <name type="synonym">Basket willow</name>
    <dbReference type="NCBI Taxonomy" id="40686"/>
    <lineage>
        <taxon>Eukaryota</taxon>
        <taxon>Viridiplantae</taxon>
        <taxon>Streptophyta</taxon>
        <taxon>Embryophyta</taxon>
        <taxon>Tracheophyta</taxon>
        <taxon>Spermatophyta</taxon>
        <taxon>Magnoliopsida</taxon>
        <taxon>eudicotyledons</taxon>
        <taxon>Gunneridae</taxon>
        <taxon>Pentapetalae</taxon>
        <taxon>rosids</taxon>
        <taxon>fabids</taxon>
        <taxon>Malpighiales</taxon>
        <taxon>Salicaceae</taxon>
        <taxon>Saliceae</taxon>
        <taxon>Salix</taxon>
    </lineage>
</organism>
<gene>
    <name evidence="3" type="ORF">SVIM_LOCUS377465</name>
</gene>
<evidence type="ECO:0000256" key="1">
    <source>
        <dbReference type="SAM" id="MobiDB-lite"/>
    </source>
</evidence>